<dbReference type="HOGENOM" id="CLU_1102606_0_0_1"/>
<dbReference type="Proteomes" id="UP000030641">
    <property type="component" value="Unassembled WGS sequence"/>
</dbReference>
<sequence>MRLPDIKMPNTLKTDITILKALLSIVFFICFCHLVTAILNHLLTFCVAATIFILFNTFRRAQRLRHPNFLDIQPPRIQISAEREAEWRESRRGHFEQRFDADRMAQATRDDEYQRESERLWQDEQRRKIEEFRLHQRHICTRATTQVFEEWRRDCRTLLQTPELITSMPRLPHSPCPNDLCDTRAAQLGICSHLLKLLYKVSRLDEIEMKDELRLWLPNGARVNQVGESCRKQMLGMANEITQVLQEILKDL</sequence>
<keyword evidence="3" id="KW-1185">Reference proteome</keyword>
<dbReference type="EMBL" id="KL584759">
    <property type="protein sequence ID" value="KEQ95432.1"/>
    <property type="molecule type" value="Genomic_DNA"/>
</dbReference>
<protein>
    <submittedName>
        <fullName evidence="2">Uncharacterized protein</fullName>
    </submittedName>
</protein>
<gene>
    <name evidence="2" type="ORF">AUEXF2481DRAFT_696946</name>
</gene>
<dbReference type="STRING" id="1043005.A0A074YMU0"/>
<feature type="transmembrane region" description="Helical" evidence="1">
    <location>
        <begin position="16"/>
        <end position="36"/>
    </location>
</feature>
<dbReference type="InParanoid" id="A0A074YMU0"/>
<dbReference type="OrthoDB" id="3894699at2759"/>
<evidence type="ECO:0000313" key="3">
    <source>
        <dbReference type="Proteomes" id="UP000030641"/>
    </source>
</evidence>
<evidence type="ECO:0000256" key="1">
    <source>
        <dbReference type="SAM" id="Phobius"/>
    </source>
</evidence>
<name>A0A074YMU0_AURSE</name>
<proteinExistence type="predicted"/>
<keyword evidence="1" id="KW-0812">Transmembrane</keyword>
<evidence type="ECO:0000313" key="2">
    <source>
        <dbReference type="EMBL" id="KEQ95432.1"/>
    </source>
</evidence>
<dbReference type="GeneID" id="25370749"/>
<keyword evidence="1" id="KW-1133">Transmembrane helix</keyword>
<dbReference type="RefSeq" id="XP_013344007.1">
    <property type="nucleotide sequence ID" value="XM_013488553.1"/>
</dbReference>
<dbReference type="AlphaFoldDB" id="A0A074YMU0"/>
<accession>A0A074YMU0</accession>
<organism evidence="2 3">
    <name type="scientific">Aureobasidium subglaciale (strain EXF-2481)</name>
    <name type="common">Aureobasidium pullulans var. subglaciale</name>
    <dbReference type="NCBI Taxonomy" id="1043005"/>
    <lineage>
        <taxon>Eukaryota</taxon>
        <taxon>Fungi</taxon>
        <taxon>Dikarya</taxon>
        <taxon>Ascomycota</taxon>
        <taxon>Pezizomycotina</taxon>
        <taxon>Dothideomycetes</taxon>
        <taxon>Dothideomycetidae</taxon>
        <taxon>Dothideales</taxon>
        <taxon>Saccotheciaceae</taxon>
        <taxon>Aureobasidium</taxon>
    </lineage>
</organism>
<keyword evidence="1" id="KW-0472">Membrane</keyword>
<reference evidence="2 3" key="1">
    <citation type="journal article" date="2014" name="BMC Genomics">
        <title>Genome sequencing of four Aureobasidium pullulans varieties: biotechnological potential, stress tolerance, and description of new species.</title>
        <authorList>
            <person name="Gostin Ar C."/>
            <person name="Ohm R.A."/>
            <person name="Kogej T."/>
            <person name="Sonjak S."/>
            <person name="Turk M."/>
            <person name="Zajc J."/>
            <person name="Zalar P."/>
            <person name="Grube M."/>
            <person name="Sun H."/>
            <person name="Han J."/>
            <person name="Sharma A."/>
            <person name="Chiniquy J."/>
            <person name="Ngan C.Y."/>
            <person name="Lipzen A."/>
            <person name="Barry K."/>
            <person name="Grigoriev I.V."/>
            <person name="Gunde-Cimerman N."/>
        </authorList>
    </citation>
    <scope>NUCLEOTIDE SEQUENCE [LARGE SCALE GENOMIC DNA]</scope>
    <source>
        <strain evidence="2 3">EXF-2481</strain>
    </source>
</reference>